<proteinExistence type="predicted"/>
<comment type="caution">
    <text evidence="2">The sequence shown here is derived from an EMBL/GenBank/DDBJ whole genome shotgun (WGS) entry which is preliminary data.</text>
</comment>
<gene>
    <name evidence="2" type="primary">inpp5f_1</name>
    <name evidence="2" type="ORF">AVEN_105060_1</name>
</gene>
<keyword evidence="3" id="KW-1185">Reference proteome</keyword>
<organism evidence="2 3">
    <name type="scientific">Araneus ventricosus</name>
    <name type="common">Orbweaver spider</name>
    <name type="synonym">Epeira ventricosa</name>
    <dbReference type="NCBI Taxonomy" id="182803"/>
    <lineage>
        <taxon>Eukaryota</taxon>
        <taxon>Metazoa</taxon>
        <taxon>Ecdysozoa</taxon>
        <taxon>Arthropoda</taxon>
        <taxon>Chelicerata</taxon>
        <taxon>Arachnida</taxon>
        <taxon>Araneae</taxon>
        <taxon>Araneomorphae</taxon>
        <taxon>Entelegynae</taxon>
        <taxon>Araneoidea</taxon>
        <taxon>Araneidae</taxon>
        <taxon>Araneus</taxon>
    </lineage>
</organism>
<dbReference type="InterPro" id="IPR022158">
    <property type="entry name" value="Inositol_phosphatase"/>
</dbReference>
<dbReference type="Pfam" id="PF12456">
    <property type="entry name" value="hSac2"/>
    <property type="match status" value="1"/>
</dbReference>
<sequence length="112" mass="13028">TGDPDKQDMDAILILTKDSYFVAEYDDQTDRIIKYQHVLLEDLERIELGPEPGVFKSKHCCLRLHYSVYGQSGYFHMFRSTNTRFFNNMAVPIKSEEEAAGNLSNCRNILFR</sequence>
<feature type="non-terminal residue" evidence="2">
    <location>
        <position position="1"/>
    </location>
</feature>
<dbReference type="OrthoDB" id="405996at2759"/>
<protein>
    <submittedName>
        <fullName evidence="2">Phosphatidylinositide phosphatase SAC2</fullName>
    </submittedName>
</protein>
<feature type="domain" description="HSac2" evidence="1">
    <location>
        <begin position="1"/>
        <end position="110"/>
    </location>
</feature>
<evidence type="ECO:0000259" key="1">
    <source>
        <dbReference type="PROSITE" id="PS51791"/>
    </source>
</evidence>
<dbReference type="PROSITE" id="PS51791">
    <property type="entry name" value="HSAC2"/>
    <property type="match status" value="1"/>
</dbReference>
<evidence type="ECO:0000313" key="3">
    <source>
        <dbReference type="Proteomes" id="UP000499080"/>
    </source>
</evidence>
<evidence type="ECO:0000313" key="2">
    <source>
        <dbReference type="EMBL" id="GBM86366.1"/>
    </source>
</evidence>
<dbReference type="Proteomes" id="UP000499080">
    <property type="component" value="Unassembled WGS sequence"/>
</dbReference>
<dbReference type="AlphaFoldDB" id="A0A4Y2JAX3"/>
<dbReference type="EMBL" id="BGPR01109574">
    <property type="protein sequence ID" value="GBM86366.1"/>
    <property type="molecule type" value="Genomic_DNA"/>
</dbReference>
<accession>A0A4Y2JAX3</accession>
<dbReference type="InterPro" id="IPR034753">
    <property type="entry name" value="hSac2"/>
</dbReference>
<reference evidence="2 3" key="1">
    <citation type="journal article" date="2019" name="Sci. Rep.">
        <title>Orb-weaving spider Araneus ventricosus genome elucidates the spidroin gene catalogue.</title>
        <authorList>
            <person name="Kono N."/>
            <person name="Nakamura H."/>
            <person name="Ohtoshi R."/>
            <person name="Moran D.A.P."/>
            <person name="Shinohara A."/>
            <person name="Yoshida Y."/>
            <person name="Fujiwara M."/>
            <person name="Mori M."/>
            <person name="Tomita M."/>
            <person name="Arakawa K."/>
        </authorList>
    </citation>
    <scope>NUCLEOTIDE SEQUENCE [LARGE SCALE GENOMIC DNA]</scope>
</reference>
<name>A0A4Y2JAX3_ARAVE</name>